<evidence type="ECO:0000256" key="5">
    <source>
        <dbReference type="ARBA" id="ARBA00040214"/>
    </source>
</evidence>
<keyword evidence="4 7" id="KW-0206">Cytoskeleton</keyword>
<dbReference type="GO" id="GO:0030833">
    <property type="term" value="P:regulation of actin filament polymerization"/>
    <property type="evidence" value="ECO:0007669"/>
    <property type="project" value="InterPro"/>
</dbReference>
<dbReference type="Pfam" id="PF04699">
    <property type="entry name" value="P16-Arc"/>
    <property type="match status" value="1"/>
</dbReference>
<proteinExistence type="inferred from homology"/>
<protein>
    <recommendedName>
        <fullName evidence="5 7">Actin-related protein 2/3 complex subunit 5</fullName>
    </recommendedName>
</protein>
<dbReference type="FunFam" id="1.25.40.190:FF:000003">
    <property type="entry name" value="Actin-related protein 2/3 complex subunit 5"/>
    <property type="match status" value="1"/>
</dbReference>
<organism evidence="8">
    <name type="scientific">Blastobotrys adeninivorans</name>
    <name type="common">Yeast</name>
    <name type="synonym">Arxula adeninivorans</name>
    <dbReference type="NCBI Taxonomy" id="409370"/>
    <lineage>
        <taxon>Eukaryota</taxon>
        <taxon>Fungi</taxon>
        <taxon>Dikarya</taxon>
        <taxon>Ascomycota</taxon>
        <taxon>Saccharomycotina</taxon>
        <taxon>Dipodascomycetes</taxon>
        <taxon>Dipodascales</taxon>
        <taxon>Trichomonascaceae</taxon>
        <taxon>Blastobotrys</taxon>
    </lineage>
</organism>
<dbReference type="AlphaFoldDB" id="A0A060TF04"/>
<comment type="similarity">
    <text evidence="2 7">Belongs to the ARPC5 family.</text>
</comment>
<dbReference type="SUPFAM" id="SSF69103">
    <property type="entry name" value="Arp2/3 complex 16 kDa subunit ARPC5"/>
    <property type="match status" value="1"/>
</dbReference>
<comment type="subcellular location">
    <subcellularLocation>
        <location evidence="1">Cytoplasm</location>
        <location evidence="1">Cytoskeleton</location>
    </subcellularLocation>
</comment>
<evidence type="ECO:0000256" key="7">
    <source>
        <dbReference type="RuleBase" id="RU004301"/>
    </source>
</evidence>
<comment type="function">
    <text evidence="6">Functions as a component of the Arp2/3 complex which is involved in regulation of actin polymerization and together with an activating nucleation-promoting factor (NPF) mediates the formation of branched actin networks.</text>
</comment>
<comment type="function">
    <text evidence="7">Functions as component of the Arp2/3 complex which is involved in regulation of actin polymerization and together with an activating nucleation-promoting factor (NPF) mediates the formation of branched actin networks. Arp2/3 complex plays a critical role in the control of cell morphogenesis via the modulation of cell polarity development.</text>
</comment>
<dbReference type="Gene3D" id="1.25.40.190">
    <property type="entry name" value="Actin-related protein 2/3 complex subunit 5"/>
    <property type="match status" value="1"/>
</dbReference>
<evidence type="ECO:0000256" key="6">
    <source>
        <dbReference type="ARBA" id="ARBA00060329"/>
    </source>
</evidence>
<accession>A0A060TF04</accession>
<gene>
    <name evidence="8" type="ORF">GNLVRS02_ARAD1D12056g</name>
</gene>
<dbReference type="GO" id="GO:0005885">
    <property type="term" value="C:Arp2/3 protein complex"/>
    <property type="evidence" value="ECO:0007669"/>
    <property type="project" value="InterPro"/>
</dbReference>
<dbReference type="InterPro" id="IPR006789">
    <property type="entry name" value="ARPC5"/>
</dbReference>
<evidence type="ECO:0000256" key="1">
    <source>
        <dbReference type="ARBA" id="ARBA00004245"/>
    </source>
</evidence>
<evidence type="ECO:0000313" key="8">
    <source>
        <dbReference type="EMBL" id="CDP37462.1"/>
    </source>
</evidence>
<evidence type="ECO:0000256" key="4">
    <source>
        <dbReference type="ARBA" id="ARBA00023212"/>
    </source>
</evidence>
<reference evidence="8" key="1">
    <citation type="submission" date="2014-02" db="EMBL/GenBank/DDBJ databases">
        <authorList>
            <person name="Genoscope - CEA"/>
        </authorList>
    </citation>
    <scope>NUCLEOTIDE SEQUENCE</scope>
    <source>
        <strain evidence="8">LS3</strain>
    </source>
</reference>
<dbReference type="EMBL" id="HG937694">
    <property type="protein sequence ID" value="CDP37462.1"/>
    <property type="molecule type" value="Genomic_DNA"/>
</dbReference>
<reference evidence="8" key="2">
    <citation type="submission" date="2014-06" db="EMBL/GenBank/DDBJ databases">
        <title>The complete genome of Blastobotrys (Arxula) adeninivorans LS3 - a yeast of biotechnological interest.</title>
        <authorList>
            <person name="Kunze G."/>
            <person name="Gaillardin C."/>
            <person name="Czernicka M."/>
            <person name="Durrens P."/>
            <person name="Martin T."/>
            <person name="Boer E."/>
            <person name="Gabaldon T."/>
            <person name="Cruz J."/>
            <person name="Talla E."/>
            <person name="Marck C."/>
            <person name="Goffeau A."/>
            <person name="Barbe V."/>
            <person name="Baret P."/>
            <person name="Baronian K."/>
            <person name="Beier S."/>
            <person name="Bleykasten C."/>
            <person name="Bode R."/>
            <person name="Casaregola S."/>
            <person name="Despons L."/>
            <person name="Fairhead C."/>
            <person name="Giersberg M."/>
            <person name="Gierski P."/>
            <person name="Hahnel U."/>
            <person name="Hartmann A."/>
            <person name="Jankowska D."/>
            <person name="Jubin C."/>
            <person name="Jung P."/>
            <person name="Lafontaine I."/>
            <person name="Leh-Louis V."/>
            <person name="Lemaire M."/>
            <person name="Marcet-Houben M."/>
            <person name="Mascher M."/>
            <person name="Morel G."/>
            <person name="Richard G.-F."/>
            <person name="Riechen J."/>
            <person name="Sacerdot C."/>
            <person name="Sarkar A."/>
            <person name="Savel G."/>
            <person name="Schacherer J."/>
            <person name="Sherman D."/>
            <person name="Straub M.-L."/>
            <person name="Stein N."/>
            <person name="Thierry A."/>
            <person name="Trautwein-Schult A."/>
            <person name="Westhof E."/>
            <person name="Worch S."/>
            <person name="Dujon B."/>
            <person name="Souciet J.-L."/>
            <person name="Wincker P."/>
            <person name="Scholz U."/>
            <person name="Neuveglise N."/>
        </authorList>
    </citation>
    <scope>NUCLEOTIDE SEQUENCE</scope>
    <source>
        <strain evidence="8">LS3</strain>
    </source>
</reference>
<keyword evidence="3" id="KW-0963">Cytoplasm</keyword>
<evidence type="ECO:0000256" key="2">
    <source>
        <dbReference type="ARBA" id="ARBA00006084"/>
    </source>
</evidence>
<dbReference type="PANTHER" id="PTHR12644">
    <property type="entry name" value="ARP2/3 COMPLEX 16 KD SUBUNIT P16-ARC"/>
    <property type="match status" value="1"/>
</dbReference>
<evidence type="ECO:0000256" key="3">
    <source>
        <dbReference type="ARBA" id="ARBA00022490"/>
    </source>
</evidence>
<dbReference type="InterPro" id="IPR036743">
    <property type="entry name" value="ARPC5_sf"/>
</dbReference>
<dbReference type="GO" id="GO:0034314">
    <property type="term" value="P:Arp2/3 complex-mediated actin nucleation"/>
    <property type="evidence" value="ECO:0007669"/>
    <property type="project" value="InterPro"/>
</dbReference>
<dbReference type="GO" id="GO:0044396">
    <property type="term" value="P:actin cortical patch organization"/>
    <property type="evidence" value="ECO:0007669"/>
    <property type="project" value="UniProtKB-ARBA"/>
</dbReference>
<sequence>MSVDFRKVDVDALDPDKVVSPEELVPPLPPVDPQEIEQRGQLIRQQLSKGDYIGALQVALDNPPYGGDERTKETNLRNVLEVLTTIKSSDITQIVDQLTPEDQNVLIKYLYKGMGSPLGQSHGNGGILLSWFEKTVDITGQGAIIRYIADRRTV</sequence>
<dbReference type="PhylomeDB" id="A0A060TF04"/>
<name>A0A060TF04_BLAAD</name>
<dbReference type="PIRSF" id="PIRSF039096">
    <property type="entry name" value="p16-ARC"/>
    <property type="match status" value="1"/>
</dbReference>